<sequence length="101" mass="11148">MKVAESNRLKHRLPAYLYLGNVLIHVFDSRVEGDTNIYDVSRVTNPLKSRLLRTGELLYGVFLVSGTPIAGTVDGLLPIYDGQTMVADARGHPKGVQEQSH</sequence>
<proteinExistence type="predicted"/>
<feature type="non-terminal residue" evidence="2">
    <location>
        <position position="101"/>
    </location>
</feature>
<keyword evidence="3" id="KW-1185">Reference proteome</keyword>
<keyword evidence="1" id="KW-0812">Transmembrane</keyword>
<dbReference type="EMBL" id="JADGJH010005260">
    <property type="protein sequence ID" value="KAJ3081340.1"/>
    <property type="molecule type" value="Genomic_DNA"/>
</dbReference>
<evidence type="ECO:0000256" key="1">
    <source>
        <dbReference type="SAM" id="Phobius"/>
    </source>
</evidence>
<evidence type="ECO:0000313" key="3">
    <source>
        <dbReference type="Proteomes" id="UP001211907"/>
    </source>
</evidence>
<protein>
    <submittedName>
        <fullName evidence="2">Uncharacterized protein</fullName>
    </submittedName>
</protein>
<name>A0AAD5SMQ8_9FUNG</name>
<reference evidence="2" key="1">
    <citation type="submission" date="2020-05" db="EMBL/GenBank/DDBJ databases">
        <title>Phylogenomic resolution of chytrid fungi.</title>
        <authorList>
            <person name="Stajich J.E."/>
            <person name="Amses K."/>
            <person name="Simmons R."/>
            <person name="Seto K."/>
            <person name="Myers J."/>
            <person name="Bonds A."/>
            <person name="Quandt C.A."/>
            <person name="Barry K."/>
            <person name="Liu P."/>
            <person name="Grigoriev I."/>
            <person name="Longcore J.E."/>
            <person name="James T.Y."/>
        </authorList>
    </citation>
    <scope>NUCLEOTIDE SEQUENCE</scope>
    <source>
        <strain evidence="2">JEL0513</strain>
    </source>
</reference>
<evidence type="ECO:0000313" key="2">
    <source>
        <dbReference type="EMBL" id="KAJ3081340.1"/>
    </source>
</evidence>
<keyword evidence="1" id="KW-1133">Transmembrane helix</keyword>
<comment type="caution">
    <text evidence="2">The sequence shown here is derived from an EMBL/GenBank/DDBJ whole genome shotgun (WGS) entry which is preliminary data.</text>
</comment>
<gene>
    <name evidence="2" type="ORF">HK100_009909</name>
</gene>
<dbReference type="Proteomes" id="UP001211907">
    <property type="component" value="Unassembled WGS sequence"/>
</dbReference>
<dbReference type="AlphaFoldDB" id="A0AAD5SMQ8"/>
<keyword evidence="1" id="KW-0472">Membrane</keyword>
<organism evidence="2 3">
    <name type="scientific">Physocladia obscura</name>
    <dbReference type="NCBI Taxonomy" id="109957"/>
    <lineage>
        <taxon>Eukaryota</taxon>
        <taxon>Fungi</taxon>
        <taxon>Fungi incertae sedis</taxon>
        <taxon>Chytridiomycota</taxon>
        <taxon>Chytridiomycota incertae sedis</taxon>
        <taxon>Chytridiomycetes</taxon>
        <taxon>Chytridiales</taxon>
        <taxon>Chytriomycetaceae</taxon>
        <taxon>Physocladia</taxon>
    </lineage>
</organism>
<accession>A0AAD5SMQ8</accession>
<feature type="transmembrane region" description="Helical" evidence="1">
    <location>
        <begin position="57"/>
        <end position="80"/>
    </location>
</feature>